<name>A0A1Y5THG7_9RHOB</name>
<gene>
    <name evidence="1" type="ORF">PEL8287_03499</name>
</gene>
<proteinExistence type="predicted"/>
<dbReference type="OrthoDB" id="7739838at2"/>
<dbReference type="RefSeq" id="WP_139837850.1">
    <property type="nucleotide sequence ID" value="NZ_FWFL01000011.1"/>
</dbReference>
<dbReference type="AlphaFoldDB" id="A0A1Y5THG7"/>
<accession>A0A1Y5THG7</accession>
<dbReference type="Proteomes" id="UP000193827">
    <property type="component" value="Unassembled WGS sequence"/>
</dbReference>
<keyword evidence="2" id="KW-1185">Reference proteome</keyword>
<protein>
    <submittedName>
        <fullName evidence="1">Uncharacterized protein</fullName>
    </submittedName>
</protein>
<organism evidence="1 2">
    <name type="scientific">Roseovarius litorisediminis</name>
    <dbReference type="NCBI Taxonomy" id="1312363"/>
    <lineage>
        <taxon>Bacteria</taxon>
        <taxon>Pseudomonadati</taxon>
        <taxon>Pseudomonadota</taxon>
        <taxon>Alphaproteobacteria</taxon>
        <taxon>Rhodobacterales</taxon>
        <taxon>Roseobacteraceae</taxon>
        <taxon>Roseovarius</taxon>
    </lineage>
</organism>
<evidence type="ECO:0000313" key="2">
    <source>
        <dbReference type="Proteomes" id="UP000193827"/>
    </source>
</evidence>
<dbReference type="EMBL" id="FWFL01000011">
    <property type="protein sequence ID" value="SLN63911.1"/>
    <property type="molecule type" value="Genomic_DNA"/>
</dbReference>
<evidence type="ECO:0000313" key="1">
    <source>
        <dbReference type="EMBL" id="SLN63911.1"/>
    </source>
</evidence>
<sequence length="200" mass="23025">MQDFDSFDWSTATGDAQLTKALSATDVQLRKLARNYDWNLEPEKVLGWVMAKKCIDLSTALTAFLNGGPERFNYMPKRDVPEAYRGAARVLDNICLRLNSGFYLAYPERESHDHKRIAKWLAYQQADREERRRGRWILDENILATLLNDTLRIDREAEQVTYSRNPSLLRDILSPAIDLATKRVIDDEPKPVATSQSRHG</sequence>
<reference evidence="1 2" key="1">
    <citation type="submission" date="2017-03" db="EMBL/GenBank/DDBJ databases">
        <authorList>
            <person name="Afonso C.L."/>
            <person name="Miller P.J."/>
            <person name="Scott M.A."/>
            <person name="Spackman E."/>
            <person name="Goraichik I."/>
            <person name="Dimitrov K.M."/>
            <person name="Suarez D.L."/>
            <person name="Swayne D.E."/>
        </authorList>
    </citation>
    <scope>NUCLEOTIDE SEQUENCE [LARGE SCALE GENOMIC DNA]</scope>
    <source>
        <strain evidence="1 2">CECT 8287</strain>
    </source>
</reference>